<dbReference type="Gene3D" id="3.40.50.80">
    <property type="entry name" value="Nucleotide-binding domain of ferredoxin-NADP reductase (FNR) module"/>
    <property type="match status" value="1"/>
</dbReference>
<proteinExistence type="inferred from homology"/>
<dbReference type="InterPro" id="IPR017927">
    <property type="entry name" value="FAD-bd_FR_type"/>
</dbReference>
<dbReference type="GO" id="GO:0042167">
    <property type="term" value="P:heme catabolic process"/>
    <property type="evidence" value="ECO:0007669"/>
    <property type="project" value="TreeGrafter"/>
</dbReference>
<keyword evidence="4" id="KW-0285">Flavoprotein</keyword>
<gene>
    <name evidence="11" type="ORF">DX914_03810</name>
</gene>
<dbReference type="SUPFAM" id="SSF63380">
    <property type="entry name" value="Riboflavin synthase domain-like"/>
    <property type="match status" value="1"/>
</dbReference>
<evidence type="ECO:0000256" key="8">
    <source>
        <dbReference type="ARBA" id="ARBA00023002"/>
    </source>
</evidence>
<evidence type="ECO:0000256" key="6">
    <source>
        <dbReference type="ARBA" id="ARBA00022827"/>
    </source>
</evidence>
<dbReference type="PROSITE" id="PS51384">
    <property type="entry name" value="FAD_FR"/>
    <property type="match status" value="1"/>
</dbReference>
<keyword evidence="12" id="KW-1185">Reference proteome</keyword>
<dbReference type="InterPro" id="IPR051930">
    <property type="entry name" value="FNR_type-1"/>
</dbReference>
<dbReference type="RefSeq" id="WP_115857723.1">
    <property type="nucleotide sequence ID" value="NZ_QTSU01000001.1"/>
</dbReference>
<evidence type="ECO:0000256" key="9">
    <source>
        <dbReference type="ARBA" id="ARBA00047776"/>
    </source>
</evidence>
<protein>
    <recommendedName>
        <fullName evidence="3">ferredoxin--NADP(+) reductase</fullName>
        <ecNumber evidence="3">1.18.1.2</ecNumber>
    </recommendedName>
</protein>
<dbReference type="Proteomes" id="UP000264492">
    <property type="component" value="Unassembled WGS sequence"/>
</dbReference>
<comment type="catalytic activity">
    <reaction evidence="9">
        <text>2 reduced [2Fe-2S]-[ferredoxin] + NADP(+) + H(+) = 2 oxidized [2Fe-2S]-[ferredoxin] + NADPH</text>
        <dbReference type="Rhea" id="RHEA:20125"/>
        <dbReference type="Rhea" id="RHEA-COMP:10000"/>
        <dbReference type="Rhea" id="RHEA-COMP:10001"/>
        <dbReference type="ChEBI" id="CHEBI:15378"/>
        <dbReference type="ChEBI" id="CHEBI:33737"/>
        <dbReference type="ChEBI" id="CHEBI:33738"/>
        <dbReference type="ChEBI" id="CHEBI:57783"/>
        <dbReference type="ChEBI" id="CHEBI:58349"/>
        <dbReference type="EC" id="1.18.1.2"/>
    </reaction>
</comment>
<dbReference type="EC" id="1.18.1.2" evidence="3"/>
<dbReference type="InterPro" id="IPR001433">
    <property type="entry name" value="OxRdtase_FAD/NAD-bd"/>
</dbReference>
<evidence type="ECO:0000256" key="1">
    <source>
        <dbReference type="ARBA" id="ARBA00001974"/>
    </source>
</evidence>
<keyword evidence="6" id="KW-0274">FAD</keyword>
<evidence type="ECO:0000256" key="4">
    <source>
        <dbReference type="ARBA" id="ARBA00022630"/>
    </source>
</evidence>
<dbReference type="CDD" id="cd06195">
    <property type="entry name" value="FNR1"/>
    <property type="match status" value="1"/>
</dbReference>
<dbReference type="PANTHER" id="PTHR47878">
    <property type="entry name" value="OXIDOREDUCTASE FAD/NAD(P)-BINDING DOMAIN PROTEIN"/>
    <property type="match status" value="1"/>
</dbReference>
<evidence type="ECO:0000259" key="10">
    <source>
        <dbReference type="PROSITE" id="PS51384"/>
    </source>
</evidence>
<dbReference type="GO" id="GO:0004324">
    <property type="term" value="F:ferredoxin-NADP+ reductase activity"/>
    <property type="evidence" value="ECO:0007669"/>
    <property type="project" value="UniProtKB-EC"/>
</dbReference>
<comment type="cofactor">
    <cofactor evidence="1">
        <name>FAD</name>
        <dbReference type="ChEBI" id="CHEBI:57692"/>
    </cofactor>
</comment>
<evidence type="ECO:0000256" key="2">
    <source>
        <dbReference type="ARBA" id="ARBA00008312"/>
    </source>
</evidence>
<dbReference type="InterPro" id="IPR033892">
    <property type="entry name" value="FNR_bac"/>
</dbReference>
<dbReference type="InterPro" id="IPR039261">
    <property type="entry name" value="FNR_nucleotide-bd"/>
</dbReference>
<name>A0A371K2X6_9GAMM</name>
<evidence type="ECO:0000256" key="7">
    <source>
        <dbReference type="ARBA" id="ARBA00022857"/>
    </source>
</evidence>
<dbReference type="OrthoDB" id="9784483at2"/>
<dbReference type="Gene3D" id="2.40.30.10">
    <property type="entry name" value="Translation factors"/>
    <property type="match status" value="1"/>
</dbReference>
<comment type="caution">
    <text evidence="11">The sequence shown here is derived from an EMBL/GenBank/DDBJ whole genome shotgun (WGS) entry which is preliminary data.</text>
</comment>
<evidence type="ECO:0000313" key="12">
    <source>
        <dbReference type="Proteomes" id="UP000264492"/>
    </source>
</evidence>
<keyword evidence="5" id="KW-0547">Nucleotide-binding</keyword>
<dbReference type="InterPro" id="IPR017938">
    <property type="entry name" value="Riboflavin_synthase-like_b-brl"/>
</dbReference>
<dbReference type="GO" id="GO:0034599">
    <property type="term" value="P:cellular response to oxidative stress"/>
    <property type="evidence" value="ECO:0007669"/>
    <property type="project" value="TreeGrafter"/>
</dbReference>
<organism evidence="11 12">
    <name type="scientific">Lysobacter silvisoli</name>
    <dbReference type="NCBI Taxonomy" id="2293254"/>
    <lineage>
        <taxon>Bacteria</taxon>
        <taxon>Pseudomonadati</taxon>
        <taxon>Pseudomonadota</taxon>
        <taxon>Gammaproteobacteria</taxon>
        <taxon>Lysobacterales</taxon>
        <taxon>Lysobacteraceae</taxon>
        <taxon>Lysobacter</taxon>
    </lineage>
</organism>
<sequence length="269" mass="30256">MSSAFGTETVLDVRHWTDDYFSFTTTRDDGFRFDNGQFVMIGLQLPQADGSSKPLLRAYSIASANWEEQLEFFSIKVPGGPLTSRLKEIRPGDPVLIGRKPTGTLLIHDLHPGRNLYLLGTGTGFAPWLSVIKDPETYERFENVVLCHGVRNEQDLAYRDYIVNELPHHEFLGEQIAAKLKYYPAVTRHDFAFQGRDQRGRLTELMGSGRMMEQLGLAPLDAEHDRAMICGGPQMLADFRALLDGRGFAAAPRIGTPGQYVYERAFVEK</sequence>
<keyword evidence="7" id="KW-0521">NADP</keyword>
<dbReference type="EMBL" id="QTSU01000001">
    <property type="protein sequence ID" value="RDZ28281.1"/>
    <property type="molecule type" value="Genomic_DNA"/>
</dbReference>
<keyword evidence="8" id="KW-0560">Oxidoreductase</keyword>
<comment type="similarity">
    <text evidence="2">Belongs to the ferredoxin--NADP reductase type 1 family.</text>
</comment>
<evidence type="ECO:0000256" key="5">
    <source>
        <dbReference type="ARBA" id="ARBA00022741"/>
    </source>
</evidence>
<dbReference type="PANTHER" id="PTHR47878:SF1">
    <property type="entry name" value="FLAVODOXIN_FERREDOXIN--NADP REDUCTASE"/>
    <property type="match status" value="1"/>
</dbReference>
<dbReference type="AlphaFoldDB" id="A0A371K2X6"/>
<feature type="domain" description="FAD-binding FR-type" evidence="10">
    <location>
        <begin position="3"/>
        <end position="108"/>
    </location>
</feature>
<dbReference type="Pfam" id="PF00175">
    <property type="entry name" value="NAD_binding_1"/>
    <property type="match status" value="1"/>
</dbReference>
<accession>A0A371K2X6</accession>
<evidence type="ECO:0000256" key="3">
    <source>
        <dbReference type="ARBA" id="ARBA00013223"/>
    </source>
</evidence>
<dbReference type="SUPFAM" id="SSF52343">
    <property type="entry name" value="Ferredoxin reductase-like, C-terminal NADP-linked domain"/>
    <property type="match status" value="1"/>
</dbReference>
<dbReference type="GO" id="GO:0000166">
    <property type="term" value="F:nucleotide binding"/>
    <property type="evidence" value="ECO:0007669"/>
    <property type="project" value="UniProtKB-KW"/>
</dbReference>
<evidence type="ECO:0000313" key="11">
    <source>
        <dbReference type="EMBL" id="RDZ28281.1"/>
    </source>
</evidence>
<reference evidence="11 12" key="1">
    <citation type="submission" date="2018-08" db="EMBL/GenBank/DDBJ databases">
        <title>Lysobacter sp. zong2l5, whole genome shotgun sequence.</title>
        <authorList>
            <person name="Zhang X."/>
            <person name="Feng G."/>
            <person name="Zhu H."/>
        </authorList>
    </citation>
    <scope>NUCLEOTIDE SEQUENCE [LARGE SCALE GENOMIC DNA]</scope>
    <source>
        <strain evidence="12">zong2l5</strain>
    </source>
</reference>